<evidence type="ECO:0000256" key="3">
    <source>
        <dbReference type="ARBA" id="ARBA00022989"/>
    </source>
</evidence>
<evidence type="ECO:0000313" key="8">
    <source>
        <dbReference type="Proteomes" id="UP000646244"/>
    </source>
</evidence>
<feature type="domain" description="Methylamine utilisation protein MauE" evidence="6">
    <location>
        <begin position="6"/>
        <end position="133"/>
    </location>
</feature>
<feature type="transmembrane region" description="Helical" evidence="5">
    <location>
        <begin position="145"/>
        <end position="164"/>
    </location>
</feature>
<evidence type="ECO:0000256" key="1">
    <source>
        <dbReference type="ARBA" id="ARBA00004141"/>
    </source>
</evidence>
<dbReference type="RefSeq" id="WP_190112402.1">
    <property type="nucleotide sequence ID" value="NZ_BMVB01000024.1"/>
</dbReference>
<keyword evidence="4 5" id="KW-0472">Membrane</keyword>
<dbReference type="GO" id="GO:0030416">
    <property type="term" value="P:methylamine metabolic process"/>
    <property type="evidence" value="ECO:0007669"/>
    <property type="project" value="InterPro"/>
</dbReference>
<keyword evidence="2 5" id="KW-0812">Transmembrane</keyword>
<comment type="caution">
    <text evidence="7">The sequence shown here is derived from an EMBL/GenBank/DDBJ whole genome shotgun (WGS) entry which is preliminary data.</text>
</comment>
<keyword evidence="3 5" id="KW-1133">Transmembrane helix</keyword>
<accession>A0A918TXV7</accession>
<name>A0A918TXV7_STRCJ</name>
<dbReference type="InterPro" id="IPR009908">
    <property type="entry name" value="Methylamine_util_MauE"/>
</dbReference>
<proteinExistence type="predicted"/>
<feature type="transmembrane region" description="Helical" evidence="5">
    <location>
        <begin position="47"/>
        <end position="68"/>
    </location>
</feature>
<dbReference type="AlphaFoldDB" id="A0A918TXV7"/>
<feature type="transmembrane region" description="Helical" evidence="5">
    <location>
        <begin position="6"/>
        <end position="26"/>
    </location>
</feature>
<feature type="transmembrane region" description="Helical" evidence="5">
    <location>
        <begin position="74"/>
        <end position="98"/>
    </location>
</feature>
<comment type="subcellular location">
    <subcellularLocation>
        <location evidence="1">Membrane</location>
        <topology evidence="1">Multi-pass membrane protein</topology>
    </subcellularLocation>
</comment>
<feature type="transmembrane region" description="Helical" evidence="5">
    <location>
        <begin position="119"/>
        <end position="139"/>
    </location>
</feature>
<dbReference type="EMBL" id="BMVB01000024">
    <property type="protein sequence ID" value="GHC68001.1"/>
    <property type="molecule type" value="Genomic_DNA"/>
</dbReference>
<evidence type="ECO:0000256" key="2">
    <source>
        <dbReference type="ARBA" id="ARBA00022692"/>
    </source>
</evidence>
<dbReference type="Proteomes" id="UP000646244">
    <property type="component" value="Unassembled WGS sequence"/>
</dbReference>
<reference evidence="7" key="2">
    <citation type="submission" date="2020-09" db="EMBL/GenBank/DDBJ databases">
        <authorList>
            <person name="Sun Q."/>
            <person name="Ohkuma M."/>
        </authorList>
    </citation>
    <scope>NUCLEOTIDE SEQUENCE</scope>
    <source>
        <strain evidence="7">JCM 4633</strain>
    </source>
</reference>
<evidence type="ECO:0000259" key="6">
    <source>
        <dbReference type="Pfam" id="PF07291"/>
    </source>
</evidence>
<sequence length="187" mass="18520">MTYPEVGIRCLIGGMFLISAATKLAGPRAFRAFADSLAQMRLFPAPLVRPLAALVVTGECLVCLLLAVPAPAAAAGGFVLAAVLLLAFAGAVAVVAGRGTRTPCRCFGTSSTPLGLRHVVRNVLLAAVAGAGAAVTGAAGRTQPAGLVLAALAGLLLGGLVAVLDDILGLFQSLDTKAAAAGPRGPR</sequence>
<evidence type="ECO:0000256" key="4">
    <source>
        <dbReference type="ARBA" id="ARBA00023136"/>
    </source>
</evidence>
<dbReference type="GO" id="GO:0016020">
    <property type="term" value="C:membrane"/>
    <property type="evidence" value="ECO:0007669"/>
    <property type="project" value="UniProtKB-SubCell"/>
</dbReference>
<reference evidence="7" key="1">
    <citation type="journal article" date="2014" name="Int. J. Syst. Evol. Microbiol.">
        <title>Complete genome sequence of Corynebacterium casei LMG S-19264T (=DSM 44701T), isolated from a smear-ripened cheese.</title>
        <authorList>
            <consortium name="US DOE Joint Genome Institute (JGI-PGF)"/>
            <person name="Walter F."/>
            <person name="Albersmeier A."/>
            <person name="Kalinowski J."/>
            <person name="Ruckert C."/>
        </authorList>
    </citation>
    <scope>NUCLEOTIDE SEQUENCE</scope>
    <source>
        <strain evidence="7">JCM 4633</strain>
    </source>
</reference>
<evidence type="ECO:0000256" key="5">
    <source>
        <dbReference type="SAM" id="Phobius"/>
    </source>
</evidence>
<evidence type="ECO:0000313" key="7">
    <source>
        <dbReference type="EMBL" id="GHC68001.1"/>
    </source>
</evidence>
<gene>
    <name evidence="7" type="ORF">GCM10010507_52840</name>
</gene>
<organism evidence="7 8">
    <name type="scientific">Streptomyces cinnamoneus</name>
    <name type="common">Streptoverticillium cinnamoneum</name>
    <dbReference type="NCBI Taxonomy" id="53446"/>
    <lineage>
        <taxon>Bacteria</taxon>
        <taxon>Bacillati</taxon>
        <taxon>Actinomycetota</taxon>
        <taxon>Actinomycetes</taxon>
        <taxon>Kitasatosporales</taxon>
        <taxon>Streptomycetaceae</taxon>
        <taxon>Streptomyces</taxon>
        <taxon>Streptomyces cinnamoneus group</taxon>
    </lineage>
</organism>
<dbReference type="Pfam" id="PF07291">
    <property type="entry name" value="MauE"/>
    <property type="match status" value="1"/>
</dbReference>
<protein>
    <submittedName>
        <fullName evidence="7">Methylamine utilization protein MauE</fullName>
    </submittedName>
</protein>